<organism evidence="2 3">
    <name type="scientific">Dyella japonica DSM 16301</name>
    <dbReference type="NCBI Taxonomy" id="1440762"/>
    <lineage>
        <taxon>Bacteria</taxon>
        <taxon>Pseudomonadati</taxon>
        <taxon>Pseudomonadota</taxon>
        <taxon>Gammaproteobacteria</taxon>
        <taxon>Lysobacterales</taxon>
        <taxon>Rhodanobacteraceae</taxon>
        <taxon>Dyella</taxon>
    </lineage>
</organism>
<dbReference type="RefSeq" id="WP_046970555.1">
    <property type="nucleotide sequence ID" value="NZ_JPLA01000009.1"/>
</dbReference>
<dbReference type="STRING" id="1440762.Y882_03885"/>
<dbReference type="Proteomes" id="UP000035481">
    <property type="component" value="Unassembled WGS sequence"/>
</dbReference>
<dbReference type="SMART" id="SM00871">
    <property type="entry name" value="AraC_E_bind"/>
    <property type="match status" value="1"/>
</dbReference>
<dbReference type="PANTHER" id="PTHR36444">
    <property type="entry name" value="TRANSCRIPTIONAL REGULATOR PROTEIN YOBU-RELATED"/>
    <property type="match status" value="1"/>
</dbReference>
<dbReference type="Pfam" id="PF14526">
    <property type="entry name" value="Cass2"/>
    <property type="match status" value="1"/>
</dbReference>
<dbReference type="PANTHER" id="PTHR36444:SF2">
    <property type="entry name" value="TRANSCRIPTIONAL REGULATOR PROTEIN YOBU-RELATED"/>
    <property type="match status" value="1"/>
</dbReference>
<gene>
    <name evidence="2" type="ORF">Y882_03885</name>
</gene>
<dbReference type="PATRIC" id="fig|1440762.4.peg.3747"/>
<feature type="domain" description="AraC effector-binding" evidence="1">
    <location>
        <begin position="1"/>
        <end position="150"/>
    </location>
</feature>
<dbReference type="EMBL" id="JPLA01000009">
    <property type="protein sequence ID" value="KLD65223.1"/>
    <property type="molecule type" value="Genomic_DNA"/>
</dbReference>
<dbReference type="InterPro" id="IPR011256">
    <property type="entry name" value="Reg_factor_effector_dom_sf"/>
</dbReference>
<accession>A0A0G9H6N1</accession>
<dbReference type="AlphaFoldDB" id="A0A0G9H6N1"/>
<dbReference type="InterPro" id="IPR029441">
    <property type="entry name" value="Cass2"/>
</dbReference>
<dbReference type="InterPro" id="IPR053182">
    <property type="entry name" value="YobU-like_regulator"/>
</dbReference>
<dbReference type="SUPFAM" id="SSF55136">
    <property type="entry name" value="Probable bacterial effector-binding domain"/>
    <property type="match status" value="1"/>
</dbReference>
<proteinExistence type="predicted"/>
<dbReference type="InterPro" id="IPR010499">
    <property type="entry name" value="AraC_E-bd"/>
</dbReference>
<reference evidence="2 3" key="1">
    <citation type="journal article" date="2015" name="Antonie Van Leeuwenhoek">
        <title>A phylogenomic and molecular marker based taxonomic framework for the order Xanthomonadales: proposal to transfer the families Algiphilaceae and Solimonadaceae to the order Nevskiales ord. nov. and to create a new family within the order Xanthomonadales, the family Rhodanobacteraceae fam. nov., containing the genus Rhodanobacter and its closest relatives.</title>
        <authorList>
            <person name="Naushad S."/>
            <person name="Adeolu M."/>
            <person name="Wong S."/>
            <person name="Sohail M."/>
            <person name="Schellhorn H.E."/>
            <person name="Gupta R.S."/>
        </authorList>
    </citation>
    <scope>NUCLEOTIDE SEQUENCE [LARGE SCALE GENOMIC DNA]</scope>
    <source>
        <strain evidence="2 3">DSM 16301</strain>
    </source>
</reference>
<comment type="caution">
    <text evidence="2">The sequence shown here is derived from an EMBL/GenBank/DDBJ whole genome shotgun (WGS) entry which is preliminary data.</text>
</comment>
<protein>
    <submittedName>
        <fullName evidence="2">Transcriptional regulator</fullName>
    </submittedName>
</protein>
<sequence>MDHRIVSLPAFTVVGLEHIARSPNGIGPLWERFLPREHELGQRTEPGVSYGVCAPLPDGMLRYVAGLPVADDAAVPEGMVKFQVPAQKYGVFTHRGVATRIGESFQTIHTRLLPKLGLKAHAGVEFERYDERFVAPDDPGSETDLYIPVE</sequence>
<dbReference type="OrthoDB" id="9808480at2"/>
<evidence type="ECO:0000313" key="3">
    <source>
        <dbReference type="Proteomes" id="UP000035481"/>
    </source>
</evidence>
<evidence type="ECO:0000259" key="1">
    <source>
        <dbReference type="SMART" id="SM00871"/>
    </source>
</evidence>
<dbReference type="Gene3D" id="3.20.80.10">
    <property type="entry name" value="Regulatory factor, effector binding domain"/>
    <property type="match status" value="1"/>
</dbReference>
<evidence type="ECO:0000313" key="2">
    <source>
        <dbReference type="EMBL" id="KLD65223.1"/>
    </source>
</evidence>
<name>A0A0G9H6N1_9GAMM</name>